<name>A0ABP7GJY3_9MICO</name>
<organism evidence="1 2">
    <name type="scientific">Microbacterium kribbense</name>
    <dbReference type="NCBI Taxonomy" id="433645"/>
    <lineage>
        <taxon>Bacteria</taxon>
        <taxon>Bacillati</taxon>
        <taxon>Actinomycetota</taxon>
        <taxon>Actinomycetes</taxon>
        <taxon>Micrococcales</taxon>
        <taxon>Microbacteriaceae</taxon>
        <taxon>Microbacterium</taxon>
    </lineage>
</organism>
<proteinExistence type="predicted"/>
<reference evidence="2" key="1">
    <citation type="journal article" date="2019" name="Int. J. Syst. Evol. Microbiol.">
        <title>The Global Catalogue of Microorganisms (GCM) 10K type strain sequencing project: providing services to taxonomists for standard genome sequencing and annotation.</title>
        <authorList>
            <consortium name="The Broad Institute Genomics Platform"/>
            <consortium name="The Broad Institute Genome Sequencing Center for Infectious Disease"/>
            <person name="Wu L."/>
            <person name="Ma J."/>
        </authorList>
    </citation>
    <scope>NUCLEOTIDE SEQUENCE [LARGE SCALE GENOMIC DNA]</scope>
    <source>
        <strain evidence="2">JCM 16950</strain>
    </source>
</reference>
<keyword evidence="2" id="KW-1185">Reference proteome</keyword>
<dbReference type="EMBL" id="BAABAF010000006">
    <property type="protein sequence ID" value="GAA3766497.1"/>
    <property type="molecule type" value="Genomic_DNA"/>
</dbReference>
<evidence type="ECO:0000313" key="1">
    <source>
        <dbReference type="EMBL" id="GAA3766497.1"/>
    </source>
</evidence>
<sequence>MPASTLGRVVHELTRDQARRIIVRAQLLDADRPGDVVEVAEQLGAIKIDPTAVITSCQHMTLWSRIGWSYEPGQLQKAVEVDRLLFELDGTFRPMSMLPLLRPQMRRWPQHARGRQWLEANDAFRKDVIARLRAEGPLTADQIPDTAQVARDSADGWYGPNQVPRMLEALSRQGVVAVTRRQGRTRVWDIAERVFGPDVPDYPDEEALRLLAERRLQAAGLAKQTSPWTPVGEAGEPARVEGSKWKWRVDPEALARVDEEVDGRVVFLNPYDGMLFDRPRLREVFEFEYVLEQFKPKAQRVYGHFAHPILMGDRFVGLLDAAIDRNEGVLQVNAIHELLPFEPEEEEMVRAELDELAQWLGIPLGGMR</sequence>
<accession>A0ABP7GJY3</accession>
<dbReference type="Proteomes" id="UP001500540">
    <property type="component" value="Unassembled WGS sequence"/>
</dbReference>
<evidence type="ECO:0000313" key="2">
    <source>
        <dbReference type="Proteomes" id="UP001500540"/>
    </source>
</evidence>
<comment type="caution">
    <text evidence="1">The sequence shown here is derived from an EMBL/GenBank/DDBJ whole genome shotgun (WGS) entry which is preliminary data.</text>
</comment>
<gene>
    <name evidence="1" type="ORF">GCM10022240_18750</name>
</gene>
<dbReference type="Pfam" id="PF06224">
    <property type="entry name" value="AlkZ-like"/>
    <property type="match status" value="1"/>
</dbReference>
<dbReference type="PANTHER" id="PTHR30528">
    <property type="entry name" value="CYTOPLASMIC PROTEIN"/>
    <property type="match status" value="1"/>
</dbReference>
<dbReference type="InterPro" id="IPR009351">
    <property type="entry name" value="AlkZ-like"/>
</dbReference>
<dbReference type="PANTHER" id="PTHR30528:SF0">
    <property type="entry name" value="CYTOPLASMIC PROTEIN"/>
    <property type="match status" value="1"/>
</dbReference>
<protein>
    <submittedName>
        <fullName evidence="1">Crosslink repair DNA glycosylase YcaQ family protein</fullName>
    </submittedName>
</protein>